<evidence type="ECO:0000256" key="3">
    <source>
        <dbReference type="ARBA" id="ARBA00006206"/>
    </source>
</evidence>
<protein>
    <recommendedName>
        <fullName evidence="5 8">Aldose 1-epimerase</fullName>
        <ecNumber evidence="4 8">5.1.3.3</ecNumber>
    </recommendedName>
</protein>
<dbReference type="CDD" id="cd09019">
    <property type="entry name" value="galactose_mutarotase_like"/>
    <property type="match status" value="1"/>
</dbReference>
<evidence type="ECO:0000256" key="8">
    <source>
        <dbReference type="PIRNR" id="PIRNR005096"/>
    </source>
</evidence>
<dbReference type="PANTHER" id="PTHR10091">
    <property type="entry name" value="ALDOSE-1-EPIMERASE"/>
    <property type="match status" value="1"/>
</dbReference>
<evidence type="ECO:0000313" key="9">
    <source>
        <dbReference type="EMBL" id="MFD2693181.1"/>
    </source>
</evidence>
<keyword evidence="7 8" id="KW-0119">Carbohydrate metabolism</keyword>
<dbReference type="RefSeq" id="WP_253058358.1">
    <property type="nucleotide sequence ID" value="NZ_JAMXWM010000002.1"/>
</dbReference>
<evidence type="ECO:0000313" key="10">
    <source>
        <dbReference type="Proteomes" id="UP001597399"/>
    </source>
</evidence>
<dbReference type="InterPro" id="IPR018052">
    <property type="entry name" value="Ald1_epimerase_CS"/>
</dbReference>
<comment type="pathway">
    <text evidence="2 8">Carbohydrate metabolism; hexose metabolism.</text>
</comment>
<keyword evidence="10" id="KW-1185">Reference proteome</keyword>
<reference evidence="10" key="1">
    <citation type="journal article" date="2019" name="Int. J. Syst. Evol. Microbiol.">
        <title>The Global Catalogue of Microorganisms (GCM) 10K type strain sequencing project: providing services to taxonomists for standard genome sequencing and annotation.</title>
        <authorList>
            <consortium name="The Broad Institute Genomics Platform"/>
            <consortium name="The Broad Institute Genome Sequencing Center for Infectious Disease"/>
            <person name="Wu L."/>
            <person name="Ma J."/>
        </authorList>
    </citation>
    <scope>NUCLEOTIDE SEQUENCE [LARGE SCALE GENOMIC DNA]</scope>
    <source>
        <strain evidence="10">TISTR 2466</strain>
    </source>
</reference>
<dbReference type="PROSITE" id="PS00545">
    <property type="entry name" value="ALDOSE_1_EPIMERASE"/>
    <property type="match status" value="1"/>
</dbReference>
<evidence type="ECO:0000256" key="4">
    <source>
        <dbReference type="ARBA" id="ARBA00013185"/>
    </source>
</evidence>
<evidence type="ECO:0000256" key="7">
    <source>
        <dbReference type="ARBA" id="ARBA00023277"/>
    </source>
</evidence>
<dbReference type="EMBL" id="JBHUMQ010000015">
    <property type="protein sequence ID" value="MFD2693181.1"/>
    <property type="molecule type" value="Genomic_DNA"/>
</dbReference>
<accession>A0ABW5S0N5</accession>
<dbReference type="InterPro" id="IPR047215">
    <property type="entry name" value="Galactose_mutarotase-like"/>
</dbReference>
<comment type="similarity">
    <text evidence="3 8">Belongs to the aldose epimerase family.</text>
</comment>
<evidence type="ECO:0000256" key="5">
    <source>
        <dbReference type="ARBA" id="ARBA00014165"/>
    </source>
</evidence>
<dbReference type="Pfam" id="PF01263">
    <property type="entry name" value="Aldose_epim"/>
    <property type="match status" value="1"/>
</dbReference>
<sequence length="353" mass="39578">MEISKNEFGVYQGQTVLQYNLINDHGMRLSVMNYGATLNRIEVPDRHGERASIVLGYDQFDHYLNQDAYFGATVGRVAGRIAKGSFSIDGHDYQLPLNNGENTNHGGPQSFESQIWNSWVFINDDHIGVKFDLLSPDGTNGFPGNLKATVTYSLNNENQWRLHYEATTDKPTLFNPTNHVYFNLSGDFTKKIEDHILTINSHQFGEIRQDGLPTGELIDVHGTPFDFTHGAPIKKGIYSDYPQNKLVDGYDHPFLLDMNEKPSAVLEDPTSGRRVTMTTTNNAVVVYTGNGFSSDMTMVGKPMQPHQGVTLEAQMMPDAIHHQGFGNIILRPGKKYQADTVYHFDDANDIQCK</sequence>
<dbReference type="PANTHER" id="PTHR10091:SF0">
    <property type="entry name" value="GALACTOSE MUTAROTASE"/>
    <property type="match status" value="1"/>
</dbReference>
<evidence type="ECO:0000256" key="6">
    <source>
        <dbReference type="ARBA" id="ARBA00023235"/>
    </source>
</evidence>
<dbReference type="PIRSF" id="PIRSF005096">
    <property type="entry name" value="GALM"/>
    <property type="match status" value="1"/>
</dbReference>
<dbReference type="Gene3D" id="2.70.98.10">
    <property type="match status" value="1"/>
</dbReference>
<dbReference type="InterPro" id="IPR015443">
    <property type="entry name" value="Aldose_1-epimerase"/>
</dbReference>
<dbReference type="SUPFAM" id="SSF74650">
    <property type="entry name" value="Galactose mutarotase-like"/>
    <property type="match status" value="1"/>
</dbReference>
<keyword evidence="6 8" id="KW-0413">Isomerase</keyword>
<dbReference type="InterPro" id="IPR014718">
    <property type="entry name" value="GH-type_carb-bd"/>
</dbReference>
<evidence type="ECO:0000256" key="1">
    <source>
        <dbReference type="ARBA" id="ARBA00001614"/>
    </source>
</evidence>
<comment type="catalytic activity">
    <reaction evidence="1 8">
        <text>alpha-D-glucose = beta-D-glucose</text>
        <dbReference type="Rhea" id="RHEA:10264"/>
        <dbReference type="ChEBI" id="CHEBI:15903"/>
        <dbReference type="ChEBI" id="CHEBI:17925"/>
        <dbReference type="EC" id="5.1.3.3"/>
    </reaction>
</comment>
<comment type="caution">
    <text evidence="9">The sequence shown here is derived from an EMBL/GenBank/DDBJ whole genome shotgun (WGS) entry which is preliminary data.</text>
</comment>
<dbReference type="InterPro" id="IPR008183">
    <property type="entry name" value="Aldose_1/G6P_1-epimerase"/>
</dbReference>
<proteinExistence type="inferred from homology"/>
<dbReference type="GO" id="GO:0016853">
    <property type="term" value="F:isomerase activity"/>
    <property type="evidence" value="ECO:0007669"/>
    <property type="project" value="UniProtKB-KW"/>
</dbReference>
<gene>
    <name evidence="9" type="ORF">ACFSUE_05995</name>
</gene>
<dbReference type="InterPro" id="IPR011013">
    <property type="entry name" value="Gal_mutarotase_sf_dom"/>
</dbReference>
<evidence type="ECO:0000256" key="2">
    <source>
        <dbReference type="ARBA" id="ARBA00005028"/>
    </source>
</evidence>
<dbReference type="Proteomes" id="UP001597399">
    <property type="component" value="Unassembled WGS sequence"/>
</dbReference>
<dbReference type="EC" id="5.1.3.3" evidence="4 8"/>
<organism evidence="9 10">
    <name type="scientific">Sporolactobacillus shoreicorticis</name>
    <dbReference type="NCBI Taxonomy" id="1923877"/>
    <lineage>
        <taxon>Bacteria</taxon>
        <taxon>Bacillati</taxon>
        <taxon>Bacillota</taxon>
        <taxon>Bacilli</taxon>
        <taxon>Bacillales</taxon>
        <taxon>Sporolactobacillaceae</taxon>
        <taxon>Sporolactobacillus</taxon>
    </lineage>
</organism>
<dbReference type="NCBIfam" id="NF008277">
    <property type="entry name" value="PRK11055.1"/>
    <property type="match status" value="1"/>
</dbReference>
<name>A0ABW5S0N5_9BACL</name>